<dbReference type="InterPro" id="IPR007497">
    <property type="entry name" value="SIMPL/DUF541"/>
</dbReference>
<comment type="caution">
    <text evidence="2">The sequence shown here is derived from an EMBL/GenBank/DDBJ whole genome shotgun (WGS) entry which is preliminary data.</text>
</comment>
<dbReference type="Proteomes" id="UP000095230">
    <property type="component" value="Unassembled WGS sequence"/>
</dbReference>
<dbReference type="InterPro" id="IPR052022">
    <property type="entry name" value="26kDa_periplasmic_antigen"/>
</dbReference>
<dbReference type="PANTHER" id="PTHR34387">
    <property type="entry name" value="SLR1258 PROTEIN"/>
    <property type="match status" value="1"/>
</dbReference>
<proteinExistence type="predicted"/>
<dbReference type="RefSeq" id="WP_069671002.1">
    <property type="nucleotide sequence ID" value="NZ_JAWWDQ010000001.1"/>
</dbReference>
<sequence length="239" mass="26281">MKKTILAALLASSFFATTLPFASQNVQATELSFAHIETIGTSQVVISADMAELIVEVNTQADTPANAKSASDQAVAGFIARLKQAGINRDNIQSANLSLHPRHQYDPETRTNNEVGYNASRKVVVTLDDLNILNEVLDTALEQGINRIIDISYKSSKEAELIEQARALAIKDAQQKAKSLAKGFGEKIDGVWEIRYFDQHNVQPVMYKRNAAAQGDVGESYQQAQTTISDRVEVVFRLK</sequence>
<accession>A0A1E5IVW2</accession>
<dbReference type="AlphaFoldDB" id="A0A1E5IVW2"/>
<dbReference type="NCBIfam" id="NF008299">
    <property type="entry name" value="PRK11087.1"/>
    <property type="match status" value="1"/>
</dbReference>
<dbReference type="Gene3D" id="3.30.110.170">
    <property type="entry name" value="Protein of unknown function (DUF541), domain 1"/>
    <property type="match status" value="1"/>
</dbReference>
<keyword evidence="1" id="KW-0732">Signal</keyword>
<dbReference type="EMBL" id="MCBT01000024">
    <property type="protein sequence ID" value="OEG74218.1"/>
    <property type="molecule type" value="Genomic_DNA"/>
</dbReference>
<dbReference type="OrthoDB" id="5985609at2"/>
<evidence type="ECO:0000313" key="2">
    <source>
        <dbReference type="EMBL" id="OEG74218.1"/>
    </source>
</evidence>
<organism evidence="2 3">
    <name type="scientific">Shewanella colwelliana</name>
    <name type="common">Alteromonas colwelliana</name>
    <dbReference type="NCBI Taxonomy" id="23"/>
    <lineage>
        <taxon>Bacteria</taxon>
        <taxon>Pseudomonadati</taxon>
        <taxon>Pseudomonadota</taxon>
        <taxon>Gammaproteobacteria</taxon>
        <taxon>Alteromonadales</taxon>
        <taxon>Shewanellaceae</taxon>
        <taxon>Shewanella</taxon>
    </lineage>
</organism>
<reference evidence="2 3" key="1">
    <citation type="submission" date="2016-07" db="EMBL/GenBank/DDBJ databases">
        <title>Whole-genome of two Shewanella species isolated from a digestive organ of sea cucumber Apostichopus japonicus Selenka 1867.</title>
        <authorList>
            <person name="Hong H.-H."/>
            <person name="Choi H."/>
            <person name="Cheon S."/>
            <person name="Oh J.-S."/>
            <person name="Lee H.-G."/>
            <person name="Park C."/>
        </authorList>
    </citation>
    <scope>NUCLEOTIDE SEQUENCE [LARGE SCALE GENOMIC DNA]</scope>
    <source>
        <strain evidence="2 3">CSB03KR</strain>
    </source>
</reference>
<dbReference type="STRING" id="23.BEL05_01065"/>
<name>A0A1E5IVW2_SHECO</name>
<dbReference type="PANTHER" id="PTHR34387:SF1">
    <property type="entry name" value="PERIPLASMIC IMMUNOGENIC PROTEIN"/>
    <property type="match status" value="1"/>
</dbReference>
<dbReference type="Gene3D" id="3.30.70.2970">
    <property type="entry name" value="Protein of unknown function (DUF541), domain 2"/>
    <property type="match status" value="1"/>
</dbReference>
<dbReference type="GO" id="GO:0006974">
    <property type="term" value="P:DNA damage response"/>
    <property type="evidence" value="ECO:0007669"/>
    <property type="project" value="TreeGrafter"/>
</dbReference>
<evidence type="ECO:0000256" key="1">
    <source>
        <dbReference type="SAM" id="SignalP"/>
    </source>
</evidence>
<feature type="signal peptide" evidence="1">
    <location>
        <begin position="1"/>
        <end position="22"/>
    </location>
</feature>
<dbReference type="Pfam" id="PF04402">
    <property type="entry name" value="SIMPL"/>
    <property type="match status" value="1"/>
</dbReference>
<feature type="chain" id="PRO_5009179370" evidence="1">
    <location>
        <begin position="23"/>
        <end position="239"/>
    </location>
</feature>
<gene>
    <name evidence="2" type="ORF">BEL05_01065</name>
</gene>
<evidence type="ECO:0000313" key="3">
    <source>
        <dbReference type="Proteomes" id="UP000095230"/>
    </source>
</evidence>
<protein>
    <submittedName>
        <fullName evidence="2">Oxidative stress defense protein</fullName>
    </submittedName>
</protein>